<dbReference type="Proteomes" id="UP000095552">
    <property type="component" value="Unassembled WGS sequence"/>
</dbReference>
<dbReference type="OrthoDB" id="1122568at2"/>
<feature type="transmembrane region" description="Helical" evidence="1">
    <location>
        <begin position="108"/>
        <end position="132"/>
    </location>
</feature>
<evidence type="ECO:0000313" key="3">
    <source>
        <dbReference type="EMBL" id="OEJ99677.1"/>
    </source>
</evidence>
<evidence type="ECO:0000256" key="2">
    <source>
        <dbReference type="SAM" id="SignalP"/>
    </source>
</evidence>
<keyword evidence="2" id="KW-0732">Signal</keyword>
<feature type="chain" id="PRO_5009185098" description="DUF4149 domain-containing protein" evidence="2">
    <location>
        <begin position="21"/>
        <end position="198"/>
    </location>
</feature>
<organism evidence="3 4">
    <name type="scientific">Roseivirga misakiensis</name>
    <dbReference type="NCBI Taxonomy" id="1563681"/>
    <lineage>
        <taxon>Bacteria</taxon>
        <taxon>Pseudomonadati</taxon>
        <taxon>Bacteroidota</taxon>
        <taxon>Cytophagia</taxon>
        <taxon>Cytophagales</taxon>
        <taxon>Roseivirgaceae</taxon>
        <taxon>Roseivirga</taxon>
    </lineage>
</organism>
<keyword evidence="1" id="KW-1133">Transmembrane helix</keyword>
<feature type="transmembrane region" description="Helical" evidence="1">
    <location>
        <begin position="38"/>
        <end position="57"/>
    </location>
</feature>
<feature type="transmembrane region" description="Helical" evidence="1">
    <location>
        <begin position="69"/>
        <end position="88"/>
    </location>
</feature>
<keyword evidence="1" id="KW-0472">Membrane</keyword>
<keyword evidence="4" id="KW-1185">Reference proteome</keyword>
<evidence type="ECO:0000256" key="1">
    <source>
        <dbReference type="SAM" id="Phobius"/>
    </source>
</evidence>
<dbReference type="Pfam" id="PF22503">
    <property type="entry name" value="DUF6992"/>
    <property type="match status" value="1"/>
</dbReference>
<name>A0A1E5SKM4_9BACT</name>
<sequence length="198" mass="22012">MKKYLLVISIFTLFTFDAVAQTSELTEFNQERLHVNKIGMMVLGGWALGNMATNGVLLRNPSSNEQAHFYRMNIFWNVVNLALAVPGFRHSIITDPSSLSLAETTAEFHQMSKIVLMNAALDVAYITGGYLMREMAKTRPNKQDILRGYGKSLILQGGFLLAFDAVLFLALQSKSKGLTSLLDKVTITPESVGLVFRF</sequence>
<gene>
    <name evidence="3" type="ORF">BFP71_08900</name>
</gene>
<protein>
    <recommendedName>
        <fullName evidence="5">DUF4149 domain-containing protein</fullName>
    </recommendedName>
</protein>
<dbReference type="InterPro" id="IPR054261">
    <property type="entry name" value="DUF6992"/>
</dbReference>
<keyword evidence="1" id="KW-0812">Transmembrane</keyword>
<comment type="caution">
    <text evidence="3">The sequence shown here is derived from an EMBL/GenBank/DDBJ whole genome shotgun (WGS) entry which is preliminary data.</text>
</comment>
<evidence type="ECO:0008006" key="5">
    <source>
        <dbReference type="Google" id="ProtNLM"/>
    </source>
</evidence>
<feature type="signal peptide" evidence="2">
    <location>
        <begin position="1"/>
        <end position="20"/>
    </location>
</feature>
<proteinExistence type="predicted"/>
<feature type="transmembrane region" description="Helical" evidence="1">
    <location>
        <begin position="153"/>
        <end position="171"/>
    </location>
</feature>
<dbReference type="RefSeq" id="WP_069835139.1">
    <property type="nucleotide sequence ID" value="NZ_MDGQ01000005.1"/>
</dbReference>
<accession>A0A1E5SKM4</accession>
<evidence type="ECO:0000313" key="4">
    <source>
        <dbReference type="Proteomes" id="UP000095552"/>
    </source>
</evidence>
<dbReference type="EMBL" id="MDGQ01000005">
    <property type="protein sequence ID" value="OEJ99677.1"/>
    <property type="molecule type" value="Genomic_DNA"/>
</dbReference>
<reference evidence="3 4" key="1">
    <citation type="submission" date="2016-08" db="EMBL/GenBank/DDBJ databases">
        <title>Draft genome of Fabibacter sp. strain SK-8.</title>
        <authorList>
            <person name="Wong S.-K."/>
            <person name="Hamasaki K."/>
            <person name="Yoshizawa S."/>
        </authorList>
    </citation>
    <scope>NUCLEOTIDE SEQUENCE [LARGE SCALE GENOMIC DNA]</scope>
    <source>
        <strain evidence="3 4">SK-8</strain>
    </source>
</reference>
<dbReference type="AlphaFoldDB" id="A0A1E5SKM4"/>
<dbReference type="STRING" id="1563681.BFP71_08900"/>